<evidence type="ECO:0000313" key="4">
    <source>
        <dbReference type="EMBL" id="MEX6634581.1"/>
    </source>
</evidence>
<dbReference type="PANTHER" id="PTHR12184">
    <property type="entry name" value="UBIQUINOL-CYTOCHROME C REDUCTASE COMPLEX ASSEMBLY FACTOR 1 FAMILY MEMBER"/>
    <property type="match status" value="1"/>
</dbReference>
<evidence type="ECO:0000313" key="5">
    <source>
        <dbReference type="Proteomes" id="UP001560685"/>
    </source>
</evidence>
<proteinExistence type="inferred from homology"/>
<reference evidence="4 5" key="1">
    <citation type="submission" date="2024-05" db="EMBL/GenBank/DDBJ databases">
        <title>Three bacterial strains, DH-69, EH-24, and ECK-19 isolated from coastal sediments.</title>
        <authorList>
            <person name="Ye Y.-Q."/>
            <person name="Du Z.-J."/>
        </authorList>
    </citation>
    <scope>NUCLEOTIDE SEQUENCE [LARGE SCALE GENOMIC DNA]</scope>
    <source>
        <strain evidence="4 5">ECK-19</strain>
    </source>
</reference>
<comment type="similarity">
    <text evidence="2">Belongs to the UPF0174 family.</text>
</comment>
<dbReference type="Proteomes" id="UP001560685">
    <property type="component" value="Unassembled WGS sequence"/>
</dbReference>
<protein>
    <submittedName>
        <fullName evidence="4">Ubiquinol-cytochrome C chaperone family protein</fullName>
    </submittedName>
</protein>
<dbReference type="PANTHER" id="PTHR12184:SF1">
    <property type="entry name" value="UBIQUINOL-CYTOCHROME-C REDUCTASE COMPLEX ASSEMBLY FACTOR 1"/>
    <property type="match status" value="1"/>
</dbReference>
<accession>A0ABV3Z6Z6</accession>
<dbReference type="InterPro" id="IPR007129">
    <property type="entry name" value="Ubiqinol_cyt_c_chaperone_CPB3"/>
</dbReference>
<name>A0ABV3Z6Z6_9PROT</name>
<dbReference type="RefSeq" id="WP_369314627.1">
    <property type="nucleotide sequence ID" value="NZ_JBEHZE010000002.1"/>
</dbReference>
<dbReference type="Pfam" id="PF03981">
    <property type="entry name" value="Ubiq_cyt_C_chap"/>
    <property type="match status" value="1"/>
</dbReference>
<evidence type="ECO:0000256" key="2">
    <source>
        <dbReference type="ARBA" id="ARBA00006436"/>
    </source>
</evidence>
<gene>
    <name evidence="4" type="ORF">ABFZ84_13595</name>
</gene>
<organism evidence="4 5">
    <name type="scientific">Hyphococcus lacteus</name>
    <dbReference type="NCBI Taxonomy" id="3143536"/>
    <lineage>
        <taxon>Bacteria</taxon>
        <taxon>Pseudomonadati</taxon>
        <taxon>Pseudomonadota</taxon>
        <taxon>Alphaproteobacteria</taxon>
        <taxon>Parvularculales</taxon>
        <taxon>Parvularculaceae</taxon>
        <taxon>Hyphococcus</taxon>
    </lineage>
</organism>
<evidence type="ECO:0000256" key="1">
    <source>
        <dbReference type="ARBA" id="ARBA00006407"/>
    </source>
</evidence>
<keyword evidence="5" id="KW-1185">Reference proteome</keyword>
<dbReference type="EMBL" id="JBEHZE010000002">
    <property type="protein sequence ID" value="MEX6634581.1"/>
    <property type="molecule type" value="Genomic_DNA"/>
</dbReference>
<dbReference type="InterPro" id="IPR014569">
    <property type="entry name" value="Ubq_cyt-c_CBP3-rel"/>
</dbReference>
<sequence>MFKPLLNAIFKKDPSLEAGRALYAAAVEQARSAPLYEQLGAEDTVEGRFEQVALHVYLVMRRLKTEPGARETSQCMFDAMFQNMDDSLREMGVGDDAVGKKVRKMAESFHGRIAAFEDALAPNAEPAELERALGRNLFANEQAAAAPKFAAYVRKLDAALHGQPHGRVAKGIVVFPPMEELI</sequence>
<comment type="caution">
    <text evidence="4">The sequence shown here is derived from an EMBL/GenBank/DDBJ whole genome shotgun (WGS) entry which is preliminary data.</text>
</comment>
<evidence type="ECO:0000259" key="3">
    <source>
        <dbReference type="Pfam" id="PF03981"/>
    </source>
</evidence>
<dbReference type="InterPro" id="IPR021150">
    <property type="entry name" value="Ubiq_cyt_c_chap"/>
</dbReference>
<dbReference type="PIRSF" id="PIRSF032079">
    <property type="entry name" value="UCP032079"/>
    <property type="match status" value="1"/>
</dbReference>
<feature type="domain" description="Ubiquinol-cytochrome c chaperone" evidence="3">
    <location>
        <begin position="37"/>
        <end position="175"/>
    </location>
</feature>
<comment type="similarity">
    <text evidence="1">Belongs to the CBP3 family.</text>
</comment>